<accession>A0A6J4U262</accession>
<evidence type="ECO:0000256" key="2">
    <source>
        <dbReference type="SAM" id="SignalP"/>
    </source>
</evidence>
<name>A0A6J4U262_9ACTN</name>
<dbReference type="AlphaFoldDB" id="A0A6J4U262"/>
<feature type="chain" id="PRO_5026845704" evidence="2">
    <location>
        <begin position="27"/>
        <end position="355"/>
    </location>
</feature>
<dbReference type="EMBL" id="CADCVS010000585">
    <property type="protein sequence ID" value="CAA9538400.1"/>
    <property type="molecule type" value="Genomic_DNA"/>
</dbReference>
<gene>
    <name evidence="3" type="ORF">AVDCRST_MAG30-4477</name>
</gene>
<reference evidence="3" key="1">
    <citation type="submission" date="2020-02" db="EMBL/GenBank/DDBJ databases">
        <authorList>
            <person name="Meier V. D."/>
        </authorList>
    </citation>
    <scope>NUCLEOTIDE SEQUENCE</scope>
    <source>
        <strain evidence="3">AVDCRST_MAG30</strain>
    </source>
</reference>
<sequence length="355" mass="37043">MRTRTPLAALAATLAALALGAPTAGAAEATRIDYAVTIEGTADYNRADVDAEASAQHDETIDFRTAIPRLSFIGNAAEDSTGALGTASVRRGSFTMTGPSGIFLHCSSHTLVDTTGGGLDATFAPDKTVFATRVLDAFKIQVGGCPNGLGPWEYTFGSGADPVGVGIFDGTFSVPHSRIGEAEMTFPLKGEVTGSSCPNHHFNTALCSLTWEATVTFKRTGEGVVDDEVAPVPIEPQPAEPAPRHEPAPPAEHDDLIVPIVAKASLAPSLARASVPFTCEAACRGTLIATARGKAKPLARATFSAAASRAARVTVRFDRADKRAIRRARGVRLTLTATAVKGGAPDRRSLVLRLR</sequence>
<feature type="region of interest" description="Disordered" evidence="1">
    <location>
        <begin position="229"/>
        <end position="252"/>
    </location>
</feature>
<proteinExistence type="predicted"/>
<organism evidence="3">
    <name type="scientific">uncultured Solirubrobacteraceae bacterium</name>
    <dbReference type="NCBI Taxonomy" id="1162706"/>
    <lineage>
        <taxon>Bacteria</taxon>
        <taxon>Bacillati</taxon>
        <taxon>Actinomycetota</taxon>
        <taxon>Thermoleophilia</taxon>
        <taxon>Solirubrobacterales</taxon>
        <taxon>Solirubrobacteraceae</taxon>
        <taxon>environmental samples</taxon>
    </lineage>
</organism>
<protein>
    <submittedName>
        <fullName evidence="3">Uncharacterized protein</fullName>
    </submittedName>
</protein>
<evidence type="ECO:0000313" key="3">
    <source>
        <dbReference type="EMBL" id="CAA9538400.1"/>
    </source>
</evidence>
<evidence type="ECO:0000256" key="1">
    <source>
        <dbReference type="SAM" id="MobiDB-lite"/>
    </source>
</evidence>
<feature type="compositionally biased region" description="Basic and acidic residues" evidence="1">
    <location>
        <begin position="242"/>
        <end position="252"/>
    </location>
</feature>
<keyword evidence="2" id="KW-0732">Signal</keyword>
<feature type="signal peptide" evidence="2">
    <location>
        <begin position="1"/>
        <end position="26"/>
    </location>
</feature>